<keyword evidence="1" id="KW-0472">Membrane</keyword>
<protein>
    <recommendedName>
        <fullName evidence="3">VP11</fullName>
    </recommendedName>
</protein>
<proteinExistence type="predicted"/>
<sequence length="210" mass="23828">MNSQPGNIWLNSEEEYLRKLQKQMIHFANVYEVAYRAFYRQEKIIKIPLIFISAINGLASFGTTSFPPQSQAYIPLCVGILSMIVGIVTGIETYLGISSNRSQSKDAAANFRSLSRTIDVELSLPVQDRSQNGSSFVRTMFSKAEAIYAYSPPINKKQLVFEPEKIILPLSEQNQFLNYRNRSPQRYEPDSKDLENIFIDSTPTSSNIII</sequence>
<reference evidence="2" key="1">
    <citation type="journal article" date="2020" name="Nature">
        <title>Giant virus diversity and host interactions through global metagenomics.</title>
        <authorList>
            <person name="Schulz F."/>
            <person name="Roux S."/>
            <person name="Paez-Espino D."/>
            <person name="Jungbluth S."/>
            <person name="Walsh D.A."/>
            <person name="Denef V.J."/>
            <person name="McMahon K.D."/>
            <person name="Konstantinidis K.T."/>
            <person name="Eloe-Fadrosh E.A."/>
            <person name="Kyrpides N.C."/>
            <person name="Woyke T."/>
        </authorList>
    </citation>
    <scope>NUCLEOTIDE SEQUENCE</scope>
    <source>
        <strain evidence="2">GVMAG-M-3300023174-102</strain>
    </source>
</reference>
<feature type="transmembrane region" description="Helical" evidence="1">
    <location>
        <begin position="44"/>
        <end position="66"/>
    </location>
</feature>
<dbReference type="AlphaFoldDB" id="A0A6C0D1N4"/>
<name>A0A6C0D1N4_9ZZZZ</name>
<evidence type="ECO:0008006" key="3">
    <source>
        <dbReference type="Google" id="ProtNLM"/>
    </source>
</evidence>
<organism evidence="2">
    <name type="scientific">viral metagenome</name>
    <dbReference type="NCBI Taxonomy" id="1070528"/>
    <lineage>
        <taxon>unclassified sequences</taxon>
        <taxon>metagenomes</taxon>
        <taxon>organismal metagenomes</taxon>
    </lineage>
</organism>
<evidence type="ECO:0000256" key="1">
    <source>
        <dbReference type="SAM" id="Phobius"/>
    </source>
</evidence>
<feature type="transmembrane region" description="Helical" evidence="1">
    <location>
        <begin position="72"/>
        <end position="95"/>
    </location>
</feature>
<accession>A0A6C0D1N4</accession>
<keyword evidence="1" id="KW-1133">Transmembrane helix</keyword>
<keyword evidence="1" id="KW-0812">Transmembrane</keyword>
<dbReference type="EMBL" id="MN739513">
    <property type="protein sequence ID" value="QHT09605.1"/>
    <property type="molecule type" value="Genomic_DNA"/>
</dbReference>
<evidence type="ECO:0000313" key="2">
    <source>
        <dbReference type="EMBL" id="QHT09605.1"/>
    </source>
</evidence>